<name>A0A0F6QYX5_9CORY</name>
<comment type="catalytic activity">
    <reaction evidence="10 11">
        <text>DNA(n) + a 2'-deoxyribonucleoside 5'-triphosphate = DNA(n+1) + diphosphate</text>
        <dbReference type="Rhea" id="RHEA:22508"/>
        <dbReference type="Rhea" id="RHEA-COMP:17339"/>
        <dbReference type="Rhea" id="RHEA-COMP:17340"/>
        <dbReference type="ChEBI" id="CHEBI:33019"/>
        <dbReference type="ChEBI" id="CHEBI:61560"/>
        <dbReference type="ChEBI" id="CHEBI:173112"/>
        <dbReference type="EC" id="2.7.7.7"/>
    </reaction>
</comment>
<dbReference type="FunFam" id="3.40.50.300:FF:000014">
    <property type="entry name" value="DNA polymerase III subunit gamma/tau"/>
    <property type="match status" value="1"/>
</dbReference>
<dbReference type="Gene3D" id="1.20.272.10">
    <property type="match status" value="1"/>
</dbReference>
<organism evidence="14 15">
    <name type="scientific">Corynebacterium kutscheri</name>
    <dbReference type="NCBI Taxonomy" id="35755"/>
    <lineage>
        <taxon>Bacteria</taxon>
        <taxon>Bacillati</taxon>
        <taxon>Actinomycetota</taxon>
        <taxon>Actinomycetes</taxon>
        <taxon>Mycobacteriales</taxon>
        <taxon>Corynebacteriaceae</taxon>
        <taxon>Corynebacterium</taxon>
    </lineage>
</organism>
<keyword evidence="15" id="KW-1185">Reference proteome</keyword>
<comment type="function">
    <text evidence="11">DNA polymerase III is a complex, multichain enzyme responsible for most of the replicative synthesis in bacteria. This DNA polymerase also exhibits 3' to 5' exonuclease activity.</text>
</comment>
<evidence type="ECO:0000256" key="3">
    <source>
        <dbReference type="ARBA" id="ARBA00022695"/>
    </source>
</evidence>
<protein>
    <recommendedName>
        <fullName evidence="11">DNA polymerase III subunit gamma/tau</fullName>
        <ecNumber evidence="11">2.7.7.7</ecNumber>
    </recommendedName>
</protein>
<dbReference type="RefSeq" id="WP_046438414.1">
    <property type="nucleotide sequence ID" value="NZ_CP011312.1"/>
</dbReference>
<feature type="region of interest" description="Disordered" evidence="12">
    <location>
        <begin position="609"/>
        <end position="746"/>
    </location>
</feature>
<dbReference type="OrthoDB" id="9810148at2"/>
<evidence type="ECO:0000256" key="6">
    <source>
        <dbReference type="ARBA" id="ARBA00022741"/>
    </source>
</evidence>
<dbReference type="InterPro" id="IPR050238">
    <property type="entry name" value="DNA_Rep/Repair_Clamp_Loader"/>
</dbReference>
<dbReference type="SUPFAM" id="SSF48019">
    <property type="entry name" value="post-AAA+ oligomerization domain-like"/>
    <property type="match status" value="1"/>
</dbReference>
<dbReference type="STRING" id="35755.UL82_00730"/>
<proteinExistence type="inferred from homology"/>
<dbReference type="Pfam" id="PF13177">
    <property type="entry name" value="DNA_pol3_delta2"/>
    <property type="match status" value="1"/>
</dbReference>
<evidence type="ECO:0000256" key="11">
    <source>
        <dbReference type="RuleBase" id="RU364063"/>
    </source>
</evidence>
<feature type="compositionally biased region" description="Low complexity" evidence="12">
    <location>
        <begin position="652"/>
        <end position="663"/>
    </location>
</feature>
<dbReference type="GO" id="GO:0046872">
    <property type="term" value="F:metal ion binding"/>
    <property type="evidence" value="ECO:0007669"/>
    <property type="project" value="UniProtKB-KW"/>
</dbReference>
<dbReference type="NCBIfam" id="NF005846">
    <property type="entry name" value="PRK07764.1-6"/>
    <property type="match status" value="1"/>
</dbReference>
<dbReference type="SUPFAM" id="SSF52540">
    <property type="entry name" value="P-loop containing nucleoside triphosphate hydrolases"/>
    <property type="match status" value="1"/>
</dbReference>
<dbReference type="InterPro" id="IPR003593">
    <property type="entry name" value="AAA+_ATPase"/>
</dbReference>
<evidence type="ECO:0000256" key="2">
    <source>
        <dbReference type="ARBA" id="ARBA00022679"/>
    </source>
</evidence>
<keyword evidence="8 11" id="KW-0067">ATP-binding</keyword>
<dbReference type="EC" id="2.7.7.7" evidence="11"/>
<feature type="compositionally biased region" description="Low complexity" evidence="12">
    <location>
        <begin position="388"/>
        <end position="400"/>
    </location>
</feature>
<dbReference type="CDD" id="cd00009">
    <property type="entry name" value="AAA"/>
    <property type="match status" value="1"/>
</dbReference>
<dbReference type="Pfam" id="PF12169">
    <property type="entry name" value="DNA_pol3_gamma3"/>
    <property type="match status" value="1"/>
</dbReference>
<dbReference type="KEGG" id="cku:UL82_00730"/>
<gene>
    <name evidence="11" type="primary">dnaX</name>
    <name evidence="14" type="ORF">UL82_00730</name>
</gene>
<evidence type="ECO:0000256" key="10">
    <source>
        <dbReference type="ARBA" id="ARBA00049244"/>
    </source>
</evidence>
<keyword evidence="9 11" id="KW-0239">DNA-directed DNA polymerase</keyword>
<accession>A0A0F6QYX5</accession>
<dbReference type="NCBIfam" id="TIGR02397">
    <property type="entry name" value="dnaX_nterm"/>
    <property type="match status" value="1"/>
</dbReference>
<dbReference type="GO" id="GO:0003677">
    <property type="term" value="F:DNA binding"/>
    <property type="evidence" value="ECO:0007669"/>
    <property type="project" value="InterPro"/>
</dbReference>
<dbReference type="Proteomes" id="UP000033457">
    <property type="component" value="Chromosome"/>
</dbReference>
<dbReference type="Gene3D" id="3.40.50.300">
    <property type="entry name" value="P-loop containing nucleotide triphosphate hydrolases"/>
    <property type="match status" value="1"/>
</dbReference>
<feature type="region of interest" description="Disordered" evidence="12">
    <location>
        <begin position="388"/>
        <end position="476"/>
    </location>
</feature>
<feature type="compositionally biased region" description="Low complexity" evidence="12">
    <location>
        <begin position="424"/>
        <end position="444"/>
    </location>
</feature>
<evidence type="ECO:0000313" key="14">
    <source>
        <dbReference type="EMBL" id="AKE40380.1"/>
    </source>
</evidence>
<dbReference type="PANTHER" id="PTHR11669">
    <property type="entry name" value="REPLICATION FACTOR C / DNA POLYMERASE III GAMMA-TAU SUBUNIT"/>
    <property type="match status" value="1"/>
</dbReference>
<dbReference type="GO" id="GO:0009360">
    <property type="term" value="C:DNA polymerase III complex"/>
    <property type="evidence" value="ECO:0007669"/>
    <property type="project" value="InterPro"/>
</dbReference>
<dbReference type="InterPro" id="IPR012763">
    <property type="entry name" value="DNA_pol_III_sug/sutau_N"/>
</dbReference>
<evidence type="ECO:0000256" key="4">
    <source>
        <dbReference type="ARBA" id="ARBA00022705"/>
    </source>
</evidence>
<keyword evidence="4 11" id="KW-0235">DNA replication</keyword>
<dbReference type="PANTHER" id="PTHR11669:SF0">
    <property type="entry name" value="PROTEIN STICHEL-LIKE 2"/>
    <property type="match status" value="1"/>
</dbReference>
<evidence type="ECO:0000256" key="7">
    <source>
        <dbReference type="ARBA" id="ARBA00022833"/>
    </source>
</evidence>
<feature type="compositionally biased region" description="Basic and acidic residues" evidence="12">
    <location>
        <begin position="403"/>
        <end position="423"/>
    </location>
</feature>
<keyword evidence="2 11" id="KW-0808">Transferase</keyword>
<evidence type="ECO:0000256" key="8">
    <source>
        <dbReference type="ARBA" id="ARBA00022840"/>
    </source>
</evidence>
<keyword evidence="6 11" id="KW-0547">Nucleotide-binding</keyword>
<dbReference type="EMBL" id="CP011312">
    <property type="protein sequence ID" value="AKE40380.1"/>
    <property type="molecule type" value="Genomic_DNA"/>
</dbReference>
<feature type="domain" description="AAA+ ATPase" evidence="13">
    <location>
        <begin position="34"/>
        <end position="177"/>
    </location>
</feature>
<dbReference type="InterPro" id="IPR022754">
    <property type="entry name" value="DNA_pol_III_gamma-3"/>
</dbReference>
<evidence type="ECO:0000256" key="5">
    <source>
        <dbReference type="ARBA" id="ARBA00022723"/>
    </source>
</evidence>
<keyword evidence="3 11" id="KW-0548">Nucleotidyltransferase</keyword>
<dbReference type="HOGENOM" id="CLU_006229_3_4_11"/>
<dbReference type="InterPro" id="IPR027417">
    <property type="entry name" value="P-loop_NTPase"/>
</dbReference>
<evidence type="ECO:0000313" key="15">
    <source>
        <dbReference type="Proteomes" id="UP000033457"/>
    </source>
</evidence>
<sequence>MALYRKYRPGSFAELVGQEQVTIPLINALDSGRINHAYLFTGPRGCGKTSSARIMARSLNCAEGPTSTPCGVCHSCIALAPNGPGSIDVTELDAASNRGVDDMNELRDRAMYAPAESRYRIFIIDEAHMITREGANALLKVVEEPPAHLIFIFATTEPEKILPTIRSRVHSYPFRLLTPQAMTDLLKRTVAGEQATVSEDVYPMVVRAGGGSPRDTLSLLDQLLAGAGESGLGYEQARMLLGATDDALIDAAIEAIAAKDVAALFAVVDDVIEMGLDPRRFASDLLERIRDLMILHSVPDALEIGLVDAPTDRGEILSAQAQSFSSGELPRIGTLLSEDIATLRGATSPRLLLEILCAKMIITPLPEATFVTQDTNTSAAMPAVTSASSAAASKSASTSTDKPVVRYERKSQRLARERAEKEAQAAQSTEQEAQPQSPPALSQAKPEQANKEQQPQPAVTKPQPTPEVVSEPEVAQPTIQDVQAKWTTVKEIVEKQSAVMAALLAGASVLGIKDEELIIGHNTGALVERLNAENNRKILAQVLGDEVGLTLALRFVINTDPAAHGFAVDEAPQVWQPEAELDAELEAIAQPTTKDEPAVNTKPAVAVEPVAAEPEPEPVAEKPAADPWGEPAPIGQSVAQSTPLRTKPPQYSAPEPELASPEPEVSRPRWQEAAERGRAHMAELAARPQFSDGVPLPPEPEDDNEPPMVDPYGYDADEGIPETTSQPATPQPTDVVATQVASQQEEEEMMAAAAAEPGTMDHRDAMTVAMDMLAAELGAKRI</sequence>
<dbReference type="Gene3D" id="1.10.8.60">
    <property type="match status" value="1"/>
</dbReference>
<evidence type="ECO:0000256" key="1">
    <source>
        <dbReference type="ARBA" id="ARBA00006360"/>
    </source>
</evidence>
<comment type="subunit">
    <text evidence="11">DNA polymerase III contains a core (composed of alpha, epsilon and theta chains) that associates with a tau subunit. This core dimerizes to form the POLIII' complex. PolIII' associates with the gamma complex (composed of gamma, delta, delta', psi and chi chains) and with the beta chain to form the complete DNA polymerase III complex.</text>
</comment>
<evidence type="ECO:0000256" key="12">
    <source>
        <dbReference type="SAM" id="MobiDB-lite"/>
    </source>
</evidence>
<keyword evidence="7" id="KW-0862">Zinc</keyword>
<dbReference type="GO" id="GO:0003887">
    <property type="term" value="F:DNA-directed DNA polymerase activity"/>
    <property type="evidence" value="ECO:0007669"/>
    <property type="project" value="UniProtKB-KW"/>
</dbReference>
<reference evidence="14 15" key="1">
    <citation type="journal article" date="2015" name="Genome Announc.">
        <title>Complete Genome Sequence of Corynebacterium kutscheri DSM 20755, a Corynebacterial Type Strain with Remarkably Low G+C Content of Chromosomal DNA.</title>
        <authorList>
            <person name="Ruckert C."/>
            <person name="Albersmeier A."/>
            <person name="Winkler A."/>
            <person name="Tauch A."/>
        </authorList>
    </citation>
    <scope>NUCLEOTIDE SEQUENCE [LARGE SCALE GENOMIC DNA]</scope>
    <source>
        <strain evidence="14 15">DSM 20755</strain>
    </source>
</reference>
<dbReference type="AlphaFoldDB" id="A0A0F6QYX5"/>
<dbReference type="InterPro" id="IPR008921">
    <property type="entry name" value="DNA_pol3_clamp-load_cplx_C"/>
</dbReference>
<feature type="compositionally biased region" description="Basic and acidic residues" evidence="12">
    <location>
        <begin position="664"/>
        <end position="681"/>
    </location>
</feature>
<comment type="similarity">
    <text evidence="1 11">Belongs to the DnaX/STICHEL family.</text>
</comment>
<keyword evidence="5" id="KW-0479">Metal-binding</keyword>
<evidence type="ECO:0000259" key="13">
    <source>
        <dbReference type="SMART" id="SM00382"/>
    </source>
</evidence>
<dbReference type="SMART" id="SM00382">
    <property type="entry name" value="AAA"/>
    <property type="match status" value="1"/>
</dbReference>
<feature type="compositionally biased region" description="Polar residues" evidence="12">
    <location>
        <begin position="722"/>
        <end position="732"/>
    </location>
</feature>
<dbReference type="GO" id="GO:0005524">
    <property type="term" value="F:ATP binding"/>
    <property type="evidence" value="ECO:0007669"/>
    <property type="project" value="UniProtKB-KW"/>
</dbReference>
<dbReference type="GO" id="GO:0006261">
    <property type="term" value="P:DNA-templated DNA replication"/>
    <property type="evidence" value="ECO:0007669"/>
    <property type="project" value="TreeGrafter"/>
</dbReference>
<evidence type="ECO:0000256" key="9">
    <source>
        <dbReference type="ARBA" id="ARBA00022932"/>
    </source>
</evidence>